<evidence type="ECO:0000256" key="1">
    <source>
        <dbReference type="ARBA" id="ARBA00022982"/>
    </source>
</evidence>
<dbReference type="EMBL" id="JAVDXT010000004">
    <property type="protein sequence ID" value="MDR7379187.1"/>
    <property type="molecule type" value="Genomic_DNA"/>
</dbReference>
<keyword evidence="4" id="KW-1185">Reference proteome</keyword>
<dbReference type="Gene3D" id="3.40.50.620">
    <property type="entry name" value="HUPs"/>
    <property type="match status" value="1"/>
</dbReference>
<feature type="domain" description="Electron transfer flavoprotein alpha/beta-subunit N-terminal" evidence="2">
    <location>
        <begin position="23"/>
        <end position="157"/>
    </location>
</feature>
<dbReference type="InterPro" id="IPR014729">
    <property type="entry name" value="Rossmann-like_a/b/a_fold"/>
</dbReference>
<protein>
    <submittedName>
        <fullName evidence="3">Electron transfer flavoprotein beta subunit</fullName>
    </submittedName>
</protein>
<proteinExistence type="predicted"/>
<dbReference type="Proteomes" id="UP001180487">
    <property type="component" value="Unassembled WGS sequence"/>
</dbReference>
<organism evidence="3 4">
    <name type="scientific">Rhodoferax ferrireducens</name>
    <dbReference type="NCBI Taxonomy" id="192843"/>
    <lineage>
        <taxon>Bacteria</taxon>
        <taxon>Pseudomonadati</taxon>
        <taxon>Pseudomonadota</taxon>
        <taxon>Betaproteobacteria</taxon>
        <taxon>Burkholderiales</taxon>
        <taxon>Comamonadaceae</taxon>
        <taxon>Rhodoferax</taxon>
    </lineage>
</organism>
<sequence>MSTITVLVAPRTHPTSLRATRCKADATAVALGLELGLPLRMLCAGSMADSVARDYLALGAPKLEILQCADDAPLLDALLPALRDVPWVLTGTRSEADQGTGVLPYALAAALGRPVVTDVLAIEPDGAAWIVTQALPKGARRRLRVQAPAVLAVSAAAPLTLRHALADAVTGQIVHTAVTPTAATAPAGQLVPTSKRRKLLEAKTVQSGHARMLGAIESPSTGGTVIQTGTPDSKAQAVLDYLRSHSLVSF</sequence>
<evidence type="ECO:0000259" key="2">
    <source>
        <dbReference type="Pfam" id="PF01012"/>
    </source>
</evidence>
<keyword evidence="1" id="KW-0249">Electron transport</keyword>
<dbReference type="RefSeq" id="WP_310375645.1">
    <property type="nucleotide sequence ID" value="NZ_JAVDXT010000004.1"/>
</dbReference>
<dbReference type="Pfam" id="PF01012">
    <property type="entry name" value="ETF"/>
    <property type="match status" value="1"/>
</dbReference>
<gene>
    <name evidence="3" type="ORF">J2X19_003881</name>
</gene>
<comment type="caution">
    <text evidence="3">The sequence shown here is derived from an EMBL/GenBank/DDBJ whole genome shotgun (WGS) entry which is preliminary data.</text>
</comment>
<dbReference type="InterPro" id="IPR014730">
    <property type="entry name" value="ETF_a/b_N"/>
</dbReference>
<evidence type="ECO:0000313" key="3">
    <source>
        <dbReference type="EMBL" id="MDR7379187.1"/>
    </source>
</evidence>
<dbReference type="SUPFAM" id="SSF52402">
    <property type="entry name" value="Adenine nucleotide alpha hydrolases-like"/>
    <property type="match status" value="1"/>
</dbReference>
<accession>A0ABU2CD99</accession>
<reference evidence="3 4" key="1">
    <citation type="submission" date="2023-07" db="EMBL/GenBank/DDBJ databases">
        <title>Sorghum-associated microbial communities from plants grown in Nebraska, USA.</title>
        <authorList>
            <person name="Schachtman D."/>
        </authorList>
    </citation>
    <scope>NUCLEOTIDE SEQUENCE [LARGE SCALE GENOMIC DNA]</scope>
    <source>
        <strain evidence="3 4">BE313</strain>
    </source>
</reference>
<evidence type="ECO:0000313" key="4">
    <source>
        <dbReference type="Proteomes" id="UP001180487"/>
    </source>
</evidence>
<name>A0ABU2CD99_9BURK</name>
<keyword evidence="1" id="KW-0813">Transport</keyword>